<dbReference type="Proteomes" id="UP001311799">
    <property type="component" value="Unassembled WGS sequence"/>
</dbReference>
<keyword evidence="2" id="KW-1185">Reference proteome</keyword>
<dbReference type="AlphaFoldDB" id="A0AAV9Y2R7"/>
<gene>
    <name evidence="1" type="ORF">RS030_111720</name>
</gene>
<protein>
    <submittedName>
        <fullName evidence="1">Uncharacterized protein</fullName>
    </submittedName>
</protein>
<dbReference type="EMBL" id="JAWDEY010000002">
    <property type="protein sequence ID" value="KAK6591028.1"/>
    <property type="molecule type" value="Genomic_DNA"/>
</dbReference>
<name>A0AAV9Y2R7_9CRYT</name>
<reference evidence="1 2" key="1">
    <citation type="submission" date="2023-10" db="EMBL/GenBank/DDBJ databases">
        <title>Comparative genomics analysis reveals potential genetic determinants of host preference in Cryptosporidium xiaoi.</title>
        <authorList>
            <person name="Xiao L."/>
            <person name="Li J."/>
        </authorList>
    </citation>
    <scope>NUCLEOTIDE SEQUENCE [LARGE SCALE GENOMIC DNA]</scope>
    <source>
        <strain evidence="1 2">52996</strain>
    </source>
</reference>
<evidence type="ECO:0000313" key="2">
    <source>
        <dbReference type="Proteomes" id="UP001311799"/>
    </source>
</evidence>
<organism evidence="1 2">
    <name type="scientific">Cryptosporidium xiaoi</name>
    <dbReference type="NCBI Taxonomy" id="659607"/>
    <lineage>
        <taxon>Eukaryota</taxon>
        <taxon>Sar</taxon>
        <taxon>Alveolata</taxon>
        <taxon>Apicomplexa</taxon>
        <taxon>Conoidasida</taxon>
        <taxon>Coccidia</taxon>
        <taxon>Eucoccidiorida</taxon>
        <taxon>Eimeriorina</taxon>
        <taxon>Cryptosporidiidae</taxon>
        <taxon>Cryptosporidium</taxon>
    </lineage>
</organism>
<comment type="caution">
    <text evidence="1">The sequence shown here is derived from an EMBL/GenBank/DDBJ whole genome shotgun (WGS) entry which is preliminary data.</text>
</comment>
<sequence>MHNSEEIVTKFGHPILRNRIIQLLGFVPLDQSLVTLLSNLIENGWETIPDFDGFHYKIYFPNNPGSFTTTNLDRLVNLFTSHQNIDVTNINSNDETIMIIEVYHENINKFWKDGFQLIQYYKNIVNIDINFFESSEVYSDHIKIYVPRKLSLKIYYGYPKVLRTPAFFAFEMLTCAIRNLLYCANILNSIRYISYFWDNRDVNEVRSLGINSYIFFETSDFSGKKLHTYYPNTSNEDSNILIALELFNQFINEGILTNNFLQELAIAINQFDYIGKKNDKIMFFLSKSIPKSVNEIEELTISDRKENNLFLIITVPVSWLHSTNDSKKLFLAAFISTINNLLYQIIPQCKCLLRCGLRKNIMELTSQESKGY</sequence>
<accession>A0AAV9Y2R7</accession>
<evidence type="ECO:0000313" key="1">
    <source>
        <dbReference type="EMBL" id="KAK6591028.1"/>
    </source>
</evidence>
<proteinExistence type="predicted"/>